<organism evidence="4 5">
    <name type="scientific">Paenibacillus donghaensis</name>
    <dbReference type="NCBI Taxonomy" id="414771"/>
    <lineage>
        <taxon>Bacteria</taxon>
        <taxon>Bacillati</taxon>
        <taxon>Bacillota</taxon>
        <taxon>Bacilli</taxon>
        <taxon>Bacillales</taxon>
        <taxon>Paenibacillaceae</taxon>
        <taxon>Paenibacillus</taxon>
    </lineage>
</organism>
<evidence type="ECO:0000259" key="2">
    <source>
        <dbReference type="Pfam" id="PF13280"/>
    </source>
</evidence>
<dbReference type="InterPro" id="IPR051534">
    <property type="entry name" value="CBASS_pafABC_assoc_protein"/>
</dbReference>
<dbReference type="PANTHER" id="PTHR34580:SF1">
    <property type="entry name" value="PROTEIN PAFC"/>
    <property type="match status" value="1"/>
</dbReference>
<accession>A0A2Z2KSS5</accession>
<protein>
    <recommendedName>
        <fullName evidence="6">Transcriptional regulator</fullName>
    </recommendedName>
</protein>
<dbReference type="EMBL" id="CP021780">
    <property type="protein sequence ID" value="ASA26039.1"/>
    <property type="molecule type" value="Genomic_DNA"/>
</dbReference>
<dbReference type="OrthoDB" id="9815009at2"/>
<name>A0A2Z2KSS5_9BACL</name>
<dbReference type="InterPro" id="IPR036388">
    <property type="entry name" value="WH-like_DNA-bd_sf"/>
</dbReference>
<reference evidence="4 5" key="1">
    <citation type="submission" date="2017-06" db="EMBL/GenBank/DDBJ databases">
        <title>Complete genome sequence of Paenibacillus donghaensis KCTC 13049T isolated from East Sea sediment, South Korea.</title>
        <authorList>
            <person name="Jung B.K."/>
            <person name="Hong S.-J."/>
            <person name="Shin J.-H."/>
        </authorList>
    </citation>
    <scope>NUCLEOTIDE SEQUENCE [LARGE SCALE GENOMIC DNA]</scope>
    <source>
        <strain evidence="4 5">KCTC 13049</strain>
    </source>
</reference>
<dbReference type="Pfam" id="PF08279">
    <property type="entry name" value="HTH_11"/>
    <property type="match status" value="1"/>
</dbReference>
<evidence type="ECO:0008006" key="6">
    <source>
        <dbReference type="Google" id="ProtNLM"/>
    </source>
</evidence>
<dbReference type="SUPFAM" id="SSF46785">
    <property type="entry name" value="Winged helix' DNA-binding domain"/>
    <property type="match status" value="1"/>
</dbReference>
<dbReference type="AlphaFoldDB" id="A0A2Z2KSS5"/>
<dbReference type="InterPro" id="IPR036390">
    <property type="entry name" value="WH_DNA-bd_sf"/>
</dbReference>
<dbReference type="Gene3D" id="1.10.10.10">
    <property type="entry name" value="Winged helix-like DNA-binding domain superfamily/Winged helix DNA-binding domain"/>
    <property type="match status" value="1"/>
</dbReference>
<evidence type="ECO:0000259" key="1">
    <source>
        <dbReference type="Pfam" id="PF08279"/>
    </source>
</evidence>
<dbReference type="PROSITE" id="PS52050">
    <property type="entry name" value="WYL"/>
    <property type="match status" value="1"/>
</dbReference>
<evidence type="ECO:0000313" key="4">
    <source>
        <dbReference type="EMBL" id="ASA26039.1"/>
    </source>
</evidence>
<feature type="domain" description="Helix-turn-helix type 11" evidence="1">
    <location>
        <begin position="14"/>
        <end position="61"/>
    </location>
</feature>
<dbReference type="InterPro" id="IPR057727">
    <property type="entry name" value="WCX_dom"/>
</dbReference>
<gene>
    <name evidence="4" type="ORF">B9T62_38230</name>
</gene>
<dbReference type="PANTHER" id="PTHR34580">
    <property type="match status" value="1"/>
</dbReference>
<dbReference type="InterPro" id="IPR013196">
    <property type="entry name" value="HTH_11"/>
</dbReference>
<dbReference type="InterPro" id="IPR026881">
    <property type="entry name" value="WYL_dom"/>
</dbReference>
<sequence length="328" mass="38717">MNQGELNMTDRLIRLMRIITLVQAKPGILARELAERCGNSERTIYRDMDALSAMHIPITHLGHGKGYAFIGNFALYPLDWSEEEAAGFSQFGHTLNEIRPLLPAGFEGAYEKVMAADYKYRAEREETMESVRRETGFPWIERRGSRTEFKYFLAEILVAVYKQKSIQADYSENASIEKSIQIDPYCLVPLENRFHLIGYCHQYKGIRTFHLGGFSTVKVLGHTFSKAKFDLKQFMEQKWSLDQDSLQLEFKVRFSERMMEWIKQENMLIKPSKVDRQGRYVYFKVSVEQDIEFVRWIMRFEEEAVIIEPVHYRELLRNQLEKWLSIYK</sequence>
<dbReference type="Proteomes" id="UP000249890">
    <property type="component" value="Chromosome"/>
</dbReference>
<evidence type="ECO:0000313" key="5">
    <source>
        <dbReference type="Proteomes" id="UP000249890"/>
    </source>
</evidence>
<keyword evidence="5" id="KW-1185">Reference proteome</keyword>
<proteinExistence type="predicted"/>
<feature type="domain" description="WYL" evidence="2">
    <location>
        <begin position="153"/>
        <end position="219"/>
    </location>
</feature>
<dbReference type="Pfam" id="PF25583">
    <property type="entry name" value="WCX"/>
    <property type="match status" value="1"/>
</dbReference>
<dbReference type="Pfam" id="PF13280">
    <property type="entry name" value="WYL"/>
    <property type="match status" value="1"/>
</dbReference>
<dbReference type="KEGG" id="pdh:B9T62_38230"/>
<feature type="domain" description="WCX" evidence="3">
    <location>
        <begin position="249"/>
        <end position="324"/>
    </location>
</feature>
<evidence type="ECO:0000259" key="3">
    <source>
        <dbReference type="Pfam" id="PF25583"/>
    </source>
</evidence>